<dbReference type="GO" id="GO:0006874">
    <property type="term" value="P:intracellular calcium ion homeostasis"/>
    <property type="evidence" value="ECO:0007669"/>
    <property type="project" value="TreeGrafter"/>
</dbReference>
<dbReference type="GO" id="GO:0008273">
    <property type="term" value="F:calcium, potassium:sodium antiporter activity"/>
    <property type="evidence" value="ECO:0007669"/>
    <property type="project" value="TreeGrafter"/>
</dbReference>
<dbReference type="GO" id="GO:0005886">
    <property type="term" value="C:plasma membrane"/>
    <property type="evidence" value="ECO:0007669"/>
    <property type="project" value="TreeGrafter"/>
</dbReference>
<evidence type="ECO:0000313" key="8">
    <source>
        <dbReference type="Proteomes" id="UP000218890"/>
    </source>
</evidence>
<dbReference type="InterPro" id="IPR004481">
    <property type="entry name" value="K/Na/Ca-exchanger"/>
</dbReference>
<dbReference type="OrthoDB" id="9794225at2"/>
<keyword evidence="4 5" id="KW-0472">Membrane</keyword>
<evidence type="ECO:0000259" key="6">
    <source>
        <dbReference type="Pfam" id="PF01699"/>
    </source>
</evidence>
<keyword evidence="8" id="KW-1185">Reference proteome</keyword>
<organism evidence="7 8">
    <name type="scientific">Halorhodospira halochloris</name>
    <name type="common">Ectothiorhodospira halochloris</name>
    <dbReference type="NCBI Taxonomy" id="1052"/>
    <lineage>
        <taxon>Bacteria</taxon>
        <taxon>Pseudomonadati</taxon>
        <taxon>Pseudomonadota</taxon>
        <taxon>Gammaproteobacteria</taxon>
        <taxon>Chromatiales</taxon>
        <taxon>Ectothiorhodospiraceae</taxon>
        <taxon>Halorhodospira</taxon>
    </lineage>
</organism>
<feature type="transmembrane region" description="Helical" evidence="5">
    <location>
        <begin position="103"/>
        <end position="121"/>
    </location>
</feature>
<dbReference type="EMBL" id="AP017372">
    <property type="protein sequence ID" value="BAU56336.1"/>
    <property type="molecule type" value="Genomic_DNA"/>
</dbReference>
<dbReference type="Proteomes" id="UP000218890">
    <property type="component" value="Chromosome"/>
</dbReference>
<keyword evidence="3 5" id="KW-1133">Transmembrane helix</keyword>
<dbReference type="RefSeq" id="WP_096406056.1">
    <property type="nucleotide sequence ID" value="NZ_AP017372.2"/>
</dbReference>
<accession>A0A120MZ27</accession>
<name>A0A120MZ27_HALHR</name>
<dbReference type="PANTHER" id="PTHR10846:SF8">
    <property type="entry name" value="INNER MEMBRANE PROTEIN YRBG"/>
    <property type="match status" value="1"/>
</dbReference>
<evidence type="ECO:0000256" key="5">
    <source>
        <dbReference type="SAM" id="Phobius"/>
    </source>
</evidence>
<dbReference type="PANTHER" id="PTHR10846">
    <property type="entry name" value="SODIUM/POTASSIUM/CALCIUM EXCHANGER"/>
    <property type="match status" value="1"/>
</dbReference>
<protein>
    <submittedName>
        <fullName evidence="7">Inner membrane protein YrbG</fullName>
    </submittedName>
</protein>
<dbReference type="InterPro" id="IPR044880">
    <property type="entry name" value="NCX_ion-bd_dom_sf"/>
</dbReference>
<comment type="subcellular location">
    <subcellularLocation>
        <location evidence="1">Membrane</location>
        <topology evidence="1">Multi-pass membrane protein</topology>
    </subcellularLocation>
</comment>
<evidence type="ECO:0000256" key="1">
    <source>
        <dbReference type="ARBA" id="ARBA00004141"/>
    </source>
</evidence>
<proteinExistence type="predicted"/>
<feature type="domain" description="Sodium/calcium exchanger membrane region" evidence="6">
    <location>
        <begin position="3"/>
        <end position="144"/>
    </location>
</feature>
<dbReference type="NCBIfam" id="TIGR00367">
    <property type="entry name" value="calcium/sodium antiporter"/>
    <property type="match status" value="1"/>
</dbReference>
<evidence type="ECO:0000313" key="7">
    <source>
        <dbReference type="EMBL" id="BAU56336.1"/>
    </source>
</evidence>
<keyword evidence="2 5" id="KW-0812">Transmembrane</keyword>
<reference evidence="7" key="1">
    <citation type="submission" date="2016-02" db="EMBL/GenBank/DDBJ databases">
        <title>Halorhodospira halochloris DSM-1059 complete genome, version 2.</title>
        <authorList>
            <person name="Tsukatani Y."/>
        </authorList>
    </citation>
    <scope>NUCLEOTIDE SEQUENCE</scope>
    <source>
        <strain evidence="7">DSM 1059</strain>
    </source>
</reference>
<feature type="transmembrane region" description="Helical" evidence="5">
    <location>
        <begin position="165"/>
        <end position="186"/>
    </location>
</feature>
<dbReference type="AlphaFoldDB" id="A0A120MZ27"/>
<evidence type="ECO:0000256" key="3">
    <source>
        <dbReference type="ARBA" id="ARBA00022989"/>
    </source>
</evidence>
<evidence type="ECO:0000256" key="2">
    <source>
        <dbReference type="ARBA" id="ARBA00022692"/>
    </source>
</evidence>
<feature type="transmembrane region" description="Helical" evidence="5">
    <location>
        <begin position="266"/>
        <end position="284"/>
    </location>
</feature>
<feature type="transmembrane region" description="Helical" evidence="5">
    <location>
        <begin position="78"/>
        <end position="96"/>
    </location>
</feature>
<dbReference type="GO" id="GO:0005262">
    <property type="term" value="F:calcium channel activity"/>
    <property type="evidence" value="ECO:0007669"/>
    <property type="project" value="TreeGrafter"/>
</dbReference>
<dbReference type="Pfam" id="PF01699">
    <property type="entry name" value="Na_Ca_ex"/>
    <property type="match status" value="2"/>
</dbReference>
<dbReference type="KEGG" id="hhk:HH1059_22690"/>
<feature type="transmembrane region" description="Helical" evidence="5">
    <location>
        <begin position="232"/>
        <end position="254"/>
    </location>
</feature>
<evidence type="ECO:0000256" key="4">
    <source>
        <dbReference type="ARBA" id="ARBA00023136"/>
    </source>
</evidence>
<dbReference type="InterPro" id="IPR004837">
    <property type="entry name" value="NaCa_Exmemb"/>
</dbReference>
<feature type="domain" description="Sodium/calcium exchanger membrane region" evidence="6">
    <location>
        <begin position="169"/>
        <end position="310"/>
    </location>
</feature>
<gene>
    <name evidence="7" type="ORF">HH1059_22690</name>
</gene>
<dbReference type="Gene3D" id="1.20.1420.30">
    <property type="entry name" value="NCX, central ion-binding region"/>
    <property type="match status" value="1"/>
</dbReference>
<sequence>MLALTLFFAGLAILLIGADLLVRMASQAAAHWQVPPLVVGLTIVAFGTSAPELAITLRASLTDHAADIAIGNVIGSNIANTFLILGVSAVIAPLIVTRLMAQFHIPAMLVASLLTAAFALSGNIGNLEGGILLTCLTLYLLITILRKDPSIPSEASPTPDSRFSIAKGLLLILSIIVLGVGAYVAIEAAVSLATSIGVSELVIGLTVVAVATSLPELATSVIATWRGQRQMALANLIGSNILNLLAVLGAAALISPQGISVASEAIYFDIPIMLLAALACFFAASRGMAVTRRAGAIFLVFYGAYCAYLLA</sequence>